<feature type="domain" description="Fibronectin type III-like" evidence="5">
    <location>
        <begin position="647"/>
        <end position="716"/>
    </location>
</feature>
<evidence type="ECO:0000259" key="5">
    <source>
        <dbReference type="SMART" id="SM01217"/>
    </source>
</evidence>
<feature type="signal peptide" evidence="4">
    <location>
        <begin position="1"/>
        <end position="18"/>
    </location>
</feature>
<dbReference type="InterPro" id="IPR001764">
    <property type="entry name" value="Glyco_hydro_3_N"/>
</dbReference>
<keyword evidence="2" id="KW-0378">Hydrolase</keyword>
<organism evidence="6 7">
    <name type="scientific">Patella caerulea</name>
    <name type="common">Rayed Mediterranean limpet</name>
    <dbReference type="NCBI Taxonomy" id="87958"/>
    <lineage>
        <taxon>Eukaryota</taxon>
        <taxon>Metazoa</taxon>
        <taxon>Spiralia</taxon>
        <taxon>Lophotrochozoa</taxon>
        <taxon>Mollusca</taxon>
        <taxon>Gastropoda</taxon>
        <taxon>Patellogastropoda</taxon>
        <taxon>Patelloidea</taxon>
        <taxon>Patellidae</taxon>
        <taxon>Patella</taxon>
    </lineage>
</organism>
<dbReference type="InterPro" id="IPR036881">
    <property type="entry name" value="Glyco_hydro_3_C_sf"/>
</dbReference>
<dbReference type="Gene3D" id="3.20.20.300">
    <property type="entry name" value="Glycoside hydrolase, family 3, N-terminal domain"/>
    <property type="match status" value="1"/>
</dbReference>
<gene>
    <name evidence="6" type="ORF">SNE40_019225</name>
</gene>
<dbReference type="Pfam" id="PF00933">
    <property type="entry name" value="Glyco_hydro_3"/>
    <property type="match status" value="1"/>
</dbReference>
<dbReference type="InterPro" id="IPR002772">
    <property type="entry name" value="Glyco_hydro_3_C"/>
</dbReference>
<dbReference type="InterPro" id="IPR013783">
    <property type="entry name" value="Ig-like_fold"/>
</dbReference>
<dbReference type="InterPro" id="IPR026891">
    <property type="entry name" value="Fn3-like"/>
</dbReference>
<dbReference type="PANTHER" id="PTHR42721:SF42">
    <property type="entry name" value="FIBRONECTIN TYPE III-LIKE DOMAIN-CONTAINING PROTEIN"/>
    <property type="match status" value="1"/>
</dbReference>
<dbReference type="AlphaFoldDB" id="A0AAN8J6R9"/>
<dbReference type="SUPFAM" id="SSF52279">
    <property type="entry name" value="Beta-D-glucan exohydrolase, C-terminal domain"/>
    <property type="match status" value="1"/>
</dbReference>
<keyword evidence="1 4" id="KW-0732">Signal</keyword>
<proteinExistence type="predicted"/>
<accession>A0AAN8J6R9</accession>
<dbReference type="EMBL" id="JAZGQO010000014">
    <property type="protein sequence ID" value="KAK6170947.1"/>
    <property type="molecule type" value="Genomic_DNA"/>
</dbReference>
<evidence type="ECO:0000313" key="7">
    <source>
        <dbReference type="Proteomes" id="UP001347796"/>
    </source>
</evidence>
<dbReference type="Gene3D" id="3.40.50.1700">
    <property type="entry name" value="Glycoside hydrolase family 3 C-terminal domain"/>
    <property type="match status" value="1"/>
</dbReference>
<dbReference type="SUPFAM" id="SSF51445">
    <property type="entry name" value="(Trans)glycosidases"/>
    <property type="match status" value="1"/>
</dbReference>
<dbReference type="GO" id="GO:0046556">
    <property type="term" value="F:alpha-L-arabinofuranosidase activity"/>
    <property type="evidence" value="ECO:0007669"/>
    <property type="project" value="TreeGrafter"/>
</dbReference>
<dbReference type="GO" id="GO:0031222">
    <property type="term" value="P:arabinan catabolic process"/>
    <property type="evidence" value="ECO:0007669"/>
    <property type="project" value="TreeGrafter"/>
</dbReference>
<dbReference type="GO" id="GO:0009044">
    <property type="term" value="F:xylan 1,4-beta-xylosidase activity"/>
    <property type="evidence" value="ECO:0007669"/>
    <property type="project" value="InterPro"/>
</dbReference>
<dbReference type="InterPro" id="IPR017853">
    <property type="entry name" value="GH"/>
</dbReference>
<dbReference type="Pfam" id="PF01915">
    <property type="entry name" value="Glyco_hydro_3_C"/>
    <property type="match status" value="1"/>
</dbReference>
<dbReference type="PRINTS" id="PR00133">
    <property type="entry name" value="GLHYDRLASE3"/>
</dbReference>
<evidence type="ECO:0000313" key="6">
    <source>
        <dbReference type="EMBL" id="KAK6170947.1"/>
    </source>
</evidence>
<evidence type="ECO:0000256" key="2">
    <source>
        <dbReference type="ARBA" id="ARBA00022801"/>
    </source>
</evidence>
<evidence type="ECO:0000256" key="4">
    <source>
        <dbReference type="SAM" id="SignalP"/>
    </source>
</evidence>
<reference evidence="6 7" key="1">
    <citation type="submission" date="2024-01" db="EMBL/GenBank/DDBJ databases">
        <title>The genome of the rayed Mediterranean limpet Patella caerulea (Linnaeus, 1758).</title>
        <authorList>
            <person name="Anh-Thu Weber A."/>
            <person name="Halstead-Nussloch G."/>
        </authorList>
    </citation>
    <scope>NUCLEOTIDE SEQUENCE [LARGE SCALE GENOMIC DNA]</scope>
    <source>
        <strain evidence="6">AATW-2023a</strain>
        <tissue evidence="6">Whole specimen</tissue>
    </source>
</reference>
<sequence>MVPIALIVLLQGILLTNGLQTFPFQNTSLSWDDRVEDLVGRLTLEEIMPQMARGGSGNNGPTPPISRLGIGPYSWNTECLHGDGDAGPATSFPQAIGLAAAWSKSLLFDVSEAIAKEVRAKYTDFVKHNQYGYHKGLSCFTPVINIMRDPLWGRNQETYGEDPYLSGQLSAKFVKGLQGNHPRYVRANAGCKHFDAHGGPENYPVSRFNFDAKVSERDLRSTFYPAFRTCVKAGSMNIMCSYNRLNGVPACANKHLLTDVLRTEWGFKGYVVSDQMAVINVMRQHHYTNSLEDTVAACVNAGCNLELSNGGSRPVFNSMLDAVKQGKLKESVIRARVKELFYTRMRLGEFDPPSMNPYTQIPLSIVESKAHQDLAIKAALKSFVLLKNSQNLLPLQKQQYNQIAVVGPFINNVKQIMGDYAANTESKYIKTPLQGLQALSKNTKSAEGCSQPACNDYDANSIKQAITAAQVVFVCLGTGVALEREFVDRHDLELAGHQLQLLQDAVTNAPPSARIILLLFSAAPLNVQWAEQNPRVGAIIQSFFPAQSTGEALRRAITNDGPDANFGGRLPFTWYAKSSDVPSIVNYSMAGRTYRYFTGQPAYPFGYGLSYTTFSYNNLNVPPSVTAGGDIQGSIEILNTGNMAGDEVVQVYISWSQTSTPAPQIQLVWFDRVTIPANGKKTVSFPITGEQMALWLDNVGWRVETGTINVYVGGQQPNQQKSVGSNTVQGSFNILGSKLLGIY</sequence>
<dbReference type="InterPro" id="IPR044993">
    <property type="entry name" value="BXL"/>
</dbReference>
<dbReference type="Pfam" id="PF14310">
    <property type="entry name" value="Fn3-like"/>
    <property type="match status" value="1"/>
</dbReference>
<comment type="caution">
    <text evidence="6">The sequence shown here is derived from an EMBL/GenBank/DDBJ whole genome shotgun (WGS) entry which is preliminary data.</text>
</comment>
<keyword evidence="3" id="KW-0326">Glycosidase</keyword>
<dbReference type="PANTHER" id="PTHR42721">
    <property type="entry name" value="SUGAR HYDROLASE-RELATED"/>
    <property type="match status" value="1"/>
</dbReference>
<name>A0AAN8J6R9_PATCE</name>
<dbReference type="SMART" id="SM01217">
    <property type="entry name" value="Fn3_like"/>
    <property type="match status" value="1"/>
</dbReference>
<dbReference type="GO" id="GO:0045493">
    <property type="term" value="P:xylan catabolic process"/>
    <property type="evidence" value="ECO:0007669"/>
    <property type="project" value="InterPro"/>
</dbReference>
<keyword evidence="7" id="KW-1185">Reference proteome</keyword>
<dbReference type="InterPro" id="IPR036962">
    <property type="entry name" value="Glyco_hydro_3_N_sf"/>
</dbReference>
<evidence type="ECO:0000256" key="1">
    <source>
        <dbReference type="ARBA" id="ARBA00022729"/>
    </source>
</evidence>
<dbReference type="Proteomes" id="UP001347796">
    <property type="component" value="Unassembled WGS sequence"/>
</dbReference>
<dbReference type="Gene3D" id="2.60.40.10">
    <property type="entry name" value="Immunoglobulins"/>
    <property type="match status" value="1"/>
</dbReference>
<protein>
    <recommendedName>
        <fullName evidence="5">Fibronectin type III-like domain-containing protein</fullName>
    </recommendedName>
</protein>
<feature type="chain" id="PRO_5042982700" description="Fibronectin type III-like domain-containing protein" evidence="4">
    <location>
        <begin position="19"/>
        <end position="743"/>
    </location>
</feature>
<evidence type="ECO:0000256" key="3">
    <source>
        <dbReference type="ARBA" id="ARBA00023295"/>
    </source>
</evidence>